<sequence length="130" mass="14481">MFKKLAVSTAVLATVILGGTVTAHADEFGSDNPNGQRTEYIVQSGDTLQTIAWKEGFSLGSLALVNGIENWNHIEVGQKLVLDYTPTIYDEIAINKENELTEQYGGFDEIDDDTYNYILWTADEEMIKID</sequence>
<dbReference type="AlphaFoldDB" id="C5R888"/>
<evidence type="ECO:0000313" key="4">
    <source>
        <dbReference type="Proteomes" id="UP000004528"/>
    </source>
</evidence>
<dbReference type="EMBL" id="ACKU01000004">
    <property type="protein sequence ID" value="EER75672.1"/>
    <property type="molecule type" value="Genomic_DNA"/>
</dbReference>
<dbReference type="PROSITE" id="PS51782">
    <property type="entry name" value="LYSM"/>
    <property type="match status" value="1"/>
</dbReference>
<accession>C5R888</accession>
<protein>
    <submittedName>
        <fullName evidence="3">LysM domain protein</fullName>
    </submittedName>
</protein>
<dbReference type="STRING" id="585506.HMPREF0877_0183"/>
<dbReference type="OrthoDB" id="2409959at2"/>
<reference evidence="3 4" key="1">
    <citation type="submission" date="2009-04" db="EMBL/GenBank/DDBJ databases">
        <authorList>
            <person name="Qin X."/>
            <person name="Bachman B."/>
            <person name="Battles P."/>
            <person name="Bell A."/>
            <person name="Bess C."/>
            <person name="Bickham C."/>
            <person name="Chaboub L."/>
            <person name="Chen D."/>
            <person name="Coyle M."/>
            <person name="Deiros D.R."/>
            <person name="Dinh H."/>
            <person name="Forbes L."/>
            <person name="Fowler G."/>
            <person name="Francisco L."/>
            <person name="Fu Q."/>
            <person name="Gubbala S."/>
            <person name="Hale W."/>
            <person name="Han Y."/>
            <person name="Hemphill L."/>
            <person name="Highlander S.K."/>
            <person name="Hirani K."/>
            <person name="Hogues M."/>
            <person name="Jackson L."/>
            <person name="Jakkamsetti A."/>
            <person name="Javaid M."/>
            <person name="Jiang H."/>
            <person name="Korchina V."/>
            <person name="Kovar C."/>
            <person name="Lara F."/>
            <person name="Lee S."/>
            <person name="Mata R."/>
            <person name="Mathew T."/>
            <person name="Moen C."/>
            <person name="Morales K."/>
            <person name="Munidasa M."/>
            <person name="Nazareth L."/>
            <person name="Ngo R."/>
            <person name="Nguyen L."/>
            <person name="Okwuonu G."/>
            <person name="Ongeri F."/>
            <person name="Patil S."/>
            <person name="Petrosino J."/>
            <person name="Pham C."/>
            <person name="Pham P."/>
            <person name="Pu L.-L."/>
            <person name="Puazo M."/>
            <person name="Raj R."/>
            <person name="Reid J."/>
            <person name="Rouhana J."/>
            <person name="Saada N."/>
            <person name="Shang Y."/>
            <person name="Simmons D."/>
            <person name="Thornton R."/>
            <person name="Warren J."/>
            <person name="Weissenberger G."/>
            <person name="Zhang J."/>
            <person name="Zhang L."/>
            <person name="Zhou C."/>
            <person name="Zhu D."/>
            <person name="Muzny D."/>
            <person name="Worley K."/>
            <person name="Gibbs R."/>
        </authorList>
    </citation>
    <scope>NUCLEOTIDE SEQUENCE [LARGE SCALE GENOMIC DNA]</scope>
    <source>
        <strain evidence="3 4">ATCC 33313</strain>
    </source>
</reference>
<feature type="signal peptide" evidence="1">
    <location>
        <begin position="1"/>
        <end position="25"/>
    </location>
</feature>
<dbReference type="Pfam" id="PF01476">
    <property type="entry name" value="LysM"/>
    <property type="match status" value="1"/>
</dbReference>
<dbReference type="Proteomes" id="UP000004528">
    <property type="component" value="Unassembled WGS sequence"/>
</dbReference>
<dbReference type="CDD" id="cd00118">
    <property type="entry name" value="LysM"/>
    <property type="match status" value="1"/>
</dbReference>
<dbReference type="SUPFAM" id="SSF54106">
    <property type="entry name" value="LysM domain"/>
    <property type="match status" value="1"/>
</dbReference>
<keyword evidence="4" id="KW-1185">Reference proteome</keyword>
<dbReference type="InterPro" id="IPR036779">
    <property type="entry name" value="LysM_dom_sf"/>
</dbReference>
<dbReference type="Gene3D" id="3.10.350.10">
    <property type="entry name" value="LysM domain"/>
    <property type="match status" value="1"/>
</dbReference>
<keyword evidence="1" id="KW-0732">Signal</keyword>
<feature type="chain" id="PRO_5002954329" evidence="1">
    <location>
        <begin position="26"/>
        <end position="130"/>
    </location>
</feature>
<name>C5R888_WEIPA</name>
<proteinExistence type="predicted"/>
<evidence type="ECO:0000256" key="1">
    <source>
        <dbReference type="SAM" id="SignalP"/>
    </source>
</evidence>
<organism evidence="3 4">
    <name type="scientific">Weissella paramesenteroides ATCC 33313</name>
    <dbReference type="NCBI Taxonomy" id="585506"/>
    <lineage>
        <taxon>Bacteria</taxon>
        <taxon>Bacillati</taxon>
        <taxon>Bacillota</taxon>
        <taxon>Bacilli</taxon>
        <taxon>Lactobacillales</taxon>
        <taxon>Lactobacillaceae</taxon>
        <taxon>Weissella</taxon>
    </lineage>
</organism>
<gene>
    <name evidence="3" type="ORF">HMPREF0877_0183</name>
</gene>
<evidence type="ECO:0000259" key="2">
    <source>
        <dbReference type="PROSITE" id="PS51782"/>
    </source>
</evidence>
<feature type="domain" description="LysM" evidence="2">
    <location>
        <begin position="38"/>
        <end position="82"/>
    </location>
</feature>
<dbReference type="InterPro" id="IPR018392">
    <property type="entry name" value="LysM"/>
</dbReference>
<dbReference type="RefSeq" id="WP_002829114.1">
    <property type="nucleotide sequence ID" value="NZ_GG697136.1"/>
</dbReference>
<dbReference type="HOGENOM" id="CLU_1937273_0_0_9"/>
<dbReference type="SMART" id="SM00257">
    <property type="entry name" value="LysM"/>
    <property type="match status" value="1"/>
</dbReference>
<comment type="caution">
    <text evidence="3">The sequence shown here is derived from an EMBL/GenBank/DDBJ whole genome shotgun (WGS) entry which is preliminary data.</text>
</comment>
<evidence type="ECO:0000313" key="3">
    <source>
        <dbReference type="EMBL" id="EER75672.1"/>
    </source>
</evidence>